<evidence type="ECO:0000313" key="3">
    <source>
        <dbReference type="Proteomes" id="UP001153269"/>
    </source>
</evidence>
<sequence length="154" mass="17366">MISLGLVVVIMGQHKELSIVEEESERANEDFQQTFDRLSNKDLFKESVGKLLQQGKKAVEELEPLMPILEAEKQKKEKEDVTCQTEKQSRRDELAQKEKELTDTEAPLKVESDAWKGEIAKLQEQLKAHSPICDFLRADLGDLQLCAKTVAAAA</sequence>
<dbReference type="AlphaFoldDB" id="A0A9N7YT09"/>
<evidence type="ECO:0000313" key="2">
    <source>
        <dbReference type="EMBL" id="CAB1443366.1"/>
    </source>
</evidence>
<dbReference type="Proteomes" id="UP001153269">
    <property type="component" value="Unassembled WGS sequence"/>
</dbReference>
<dbReference type="EMBL" id="CADEAL010003079">
    <property type="protein sequence ID" value="CAB1443366.1"/>
    <property type="molecule type" value="Genomic_DNA"/>
</dbReference>
<protein>
    <submittedName>
        <fullName evidence="2">Uncharacterized protein</fullName>
    </submittedName>
</protein>
<comment type="caution">
    <text evidence="2">The sequence shown here is derived from an EMBL/GenBank/DDBJ whole genome shotgun (WGS) entry which is preliminary data.</text>
</comment>
<keyword evidence="3" id="KW-1185">Reference proteome</keyword>
<proteinExistence type="predicted"/>
<organism evidence="2 3">
    <name type="scientific">Pleuronectes platessa</name>
    <name type="common">European plaice</name>
    <dbReference type="NCBI Taxonomy" id="8262"/>
    <lineage>
        <taxon>Eukaryota</taxon>
        <taxon>Metazoa</taxon>
        <taxon>Chordata</taxon>
        <taxon>Craniata</taxon>
        <taxon>Vertebrata</taxon>
        <taxon>Euteleostomi</taxon>
        <taxon>Actinopterygii</taxon>
        <taxon>Neopterygii</taxon>
        <taxon>Teleostei</taxon>
        <taxon>Neoteleostei</taxon>
        <taxon>Acanthomorphata</taxon>
        <taxon>Carangaria</taxon>
        <taxon>Pleuronectiformes</taxon>
        <taxon>Pleuronectoidei</taxon>
        <taxon>Pleuronectidae</taxon>
        <taxon>Pleuronectes</taxon>
    </lineage>
</organism>
<evidence type="ECO:0000256" key="1">
    <source>
        <dbReference type="SAM" id="MobiDB-lite"/>
    </source>
</evidence>
<accession>A0A9N7YT09</accession>
<reference evidence="2" key="1">
    <citation type="submission" date="2020-03" db="EMBL/GenBank/DDBJ databases">
        <authorList>
            <person name="Weist P."/>
        </authorList>
    </citation>
    <scope>NUCLEOTIDE SEQUENCE</scope>
</reference>
<name>A0A9N7YT09_PLEPL</name>
<gene>
    <name evidence="2" type="ORF">PLEPLA_LOCUS31082</name>
</gene>
<feature type="region of interest" description="Disordered" evidence="1">
    <location>
        <begin position="73"/>
        <end position="105"/>
    </location>
</feature>